<reference evidence="2" key="1">
    <citation type="journal article" date="2020" name="G3 (Bethesda)">
        <title>High-Quality Assemblies for Three Invasive Social Wasps from the &lt;i&gt;Vespula&lt;/i&gt; Genus.</title>
        <authorList>
            <person name="Harrop T.W.R."/>
            <person name="Guhlin J."/>
            <person name="McLaughlin G.M."/>
            <person name="Permina E."/>
            <person name="Stockwell P."/>
            <person name="Gilligan J."/>
            <person name="Le Lec M.F."/>
            <person name="Gruber M.A.M."/>
            <person name="Quinn O."/>
            <person name="Lovegrove M."/>
            <person name="Duncan E.J."/>
            <person name="Remnant E.J."/>
            <person name="Van Eeckhoven J."/>
            <person name="Graham B."/>
            <person name="Knapp R.A."/>
            <person name="Langford K.W."/>
            <person name="Kronenberg Z."/>
            <person name="Press M.O."/>
            <person name="Eacker S.M."/>
            <person name="Wilson-Rankin E.E."/>
            <person name="Purcell J."/>
            <person name="Lester P.J."/>
            <person name="Dearden P.K."/>
        </authorList>
    </citation>
    <scope>NUCLEOTIDE SEQUENCE</scope>
    <source>
        <strain evidence="2">Volc-1</strain>
    </source>
</reference>
<dbReference type="EMBL" id="JACSDY010000007">
    <property type="protein sequence ID" value="KAF7423634.1"/>
    <property type="molecule type" value="Genomic_DNA"/>
</dbReference>
<comment type="caution">
    <text evidence="2">The sequence shown here is derived from an EMBL/GenBank/DDBJ whole genome shotgun (WGS) entry which is preliminary data.</text>
</comment>
<proteinExistence type="predicted"/>
<dbReference type="Proteomes" id="UP000600918">
    <property type="component" value="Unassembled WGS sequence"/>
</dbReference>
<keyword evidence="3" id="KW-1185">Reference proteome</keyword>
<evidence type="ECO:0000313" key="2">
    <source>
        <dbReference type="EMBL" id="KAF7423634.1"/>
    </source>
</evidence>
<protein>
    <submittedName>
        <fullName evidence="2">Uncharacterized protein</fullName>
    </submittedName>
</protein>
<evidence type="ECO:0000313" key="3">
    <source>
        <dbReference type="Proteomes" id="UP000600918"/>
    </source>
</evidence>
<feature type="compositionally biased region" description="Basic and acidic residues" evidence="1">
    <location>
        <begin position="50"/>
        <end position="79"/>
    </location>
</feature>
<dbReference type="AlphaFoldDB" id="A0A834U9I9"/>
<gene>
    <name evidence="2" type="ORF">H0235_008917</name>
</gene>
<name>A0A834U9I9_VESPE</name>
<feature type="region of interest" description="Disordered" evidence="1">
    <location>
        <begin position="36"/>
        <end position="111"/>
    </location>
</feature>
<evidence type="ECO:0000256" key="1">
    <source>
        <dbReference type="SAM" id="MobiDB-lite"/>
    </source>
</evidence>
<sequence>MLRTLEDLVISTNGVETYAFVRISVERDGSWVDRVGEGENSLLPPPLPHELLDGGKRTREEKRREEKRREEKRRDETEKKRKRNFEEEDTEDSKGVVEEEEKGWLGIESKE</sequence>
<accession>A0A834U9I9</accession>
<organism evidence="2 3">
    <name type="scientific">Vespula pensylvanica</name>
    <name type="common">Western yellow jacket</name>
    <name type="synonym">Wasp</name>
    <dbReference type="NCBI Taxonomy" id="30213"/>
    <lineage>
        <taxon>Eukaryota</taxon>
        <taxon>Metazoa</taxon>
        <taxon>Ecdysozoa</taxon>
        <taxon>Arthropoda</taxon>
        <taxon>Hexapoda</taxon>
        <taxon>Insecta</taxon>
        <taxon>Pterygota</taxon>
        <taxon>Neoptera</taxon>
        <taxon>Endopterygota</taxon>
        <taxon>Hymenoptera</taxon>
        <taxon>Apocrita</taxon>
        <taxon>Aculeata</taxon>
        <taxon>Vespoidea</taxon>
        <taxon>Vespidae</taxon>
        <taxon>Vespinae</taxon>
        <taxon>Vespula</taxon>
    </lineage>
</organism>